<dbReference type="EMBL" id="KU749311">
    <property type="protein sequence ID" value="AOP31711.1"/>
    <property type="molecule type" value="Genomic_DNA"/>
</dbReference>
<dbReference type="GeneID" id="29063968"/>
<keyword evidence="2" id="KW-1185">Reference proteome</keyword>
<dbReference type="InterPro" id="IPR043018">
    <property type="entry name" value="Poxvirus_sf"/>
</dbReference>
<gene>
    <name evidence="1" type="ORF">VPXV-CA-021</name>
</gene>
<reference evidence="1 2" key="1">
    <citation type="journal article" date="2016" name="Virus Genes">
        <title>The genomes of three North American orthopoxviruses.</title>
        <authorList>
            <person name="Smithson C."/>
            <person name="Tang N."/>
            <person name="Sammons S."/>
            <person name="Frace M."/>
            <person name="Batra D."/>
            <person name="Li Y."/>
            <person name="Emerson G.L."/>
            <person name="Carroll D.S."/>
            <person name="Upton C."/>
        </authorList>
    </citation>
    <scope>NUCLEOTIDE SEQUENCE [LARGE SCALE GENOMIC DNA]</scope>
    <source>
        <strain evidence="1 2">CA</strain>
    </source>
</reference>
<dbReference type="Gene3D" id="1.10.437.20">
    <property type="entry name" value="dsDNA poxvirus"/>
    <property type="match status" value="1"/>
</dbReference>
<protein>
    <submittedName>
        <fullName evidence="1">Bcl-2-like protein</fullName>
    </submittedName>
</protein>
<dbReference type="Pfam" id="PF06227">
    <property type="entry name" value="Poxv_Bcl-2-like"/>
    <property type="match status" value="1"/>
</dbReference>
<proteinExistence type="predicted"/>
<dbReference type="KEGG" id="vg:29063968"/>
<sequence length="155" mass="18033">MDTYINTDSFSLEADSVNDVIKEYICWLTMNDESRPSIGWVFKAMETFKIDAERYYDDDIYELANNIKLITFDGFIRSVQLICSNKDKLTVYGTMGLLAIVADINRGNTLSSLRYAAGLIMLMDYVFDEIDLNHIKVALYRRIIRHSNRFDNLDR</sequence>
<accession>A0A1C9KC53</accession>
<evidence type="ECO:0000313" key="1">
    <source>
        <dbReference type="EMBL" id="AOP31711.1"/>
    </source>
</evidence>
<name>A0A1C9KC53_9POXV</name>
<dbReference type="InterPro" id="IPR022819">
    <property type="entry name" value="Poxvirus_Bcl-2-like"/>
</dbReference>
<dbReference type="RefSeq" id="YP_009281769.1">
    <property type="nucleotide sequence ID" value="NC_031033.1"/>
</dbReference>
<organism evidence="1 2">
    <name type="scientific">Volepox virus</name>
    <dbReference type="NCBI Taxonomy" id="28874"/>
    <lineage>
        <taxon>Viruses</taxon>
        <taxon>Varidnaviria</taxon>
        <taxon>Bamfordvirae</taxon>
        <taxon>Nucleocytoviricota</taxon>
        <taxon>Pokkesviricetes</taxon>
        <taxon>Chitovirales</taxon>
        <taxon>Poxviridae</taxon>
        <taxon>Chordopoxvirinae</taxon>
        <taxon>Orthopoxvirus</taxon>
        <taxon>Orthopoxvirus volepox</taxon>
    </lineage>
</organism>
<dbReference type="Proteomes" id="UP000203649">
    <property type="component" value="Segment"/>
</dbReference>
<evidence type="ECO:0000313" key="2">
    <source>
        <dbReference type="Proteomes" id="UP000203649"/>
    </source>
</evidence>